<dbReference type="STRING" id="1477437.SAMN05444682_101547"/>
<evidence type="ECO:0000259" key="1">
    <source>
        <dbReference type="SMART" id="SM00829"/>
    </source>
</evidence>
<proteinExistence type="predicted"/>
<dbReference type="GO" id="GO:0016491">
    <property type="term" value="F:oxidoreductase activity"/>
    <property type="evidence" value="ECO:0007669"/>
    <property type="project" value="InterPro"/>
</dbReference>
<organism evidence="2 3">
    <name type="scientific">Parapedobacter indicus</name>
    <dbReference type="NCBI Taxonomy" id="1477437"/>
    <lineage>
        <taxon>Bacteria</taxon>
        <taxon>Pseudomonadati</taxon>
        <taxon>Bacteroidota</taxon>
        <taxon>Sphingobacteriia</taxon>
        <taxon>Sphingobacteriales</taxon>
        <taxon>Sphingobacteriaceae</taxon>
        <taxon>Parapedobacter</taxon>
    </lineage>
</organism>
<dbReference type="PANTHER" id="PTHR44013:SF1">
    <property type="entry name" value="ZINC-TYPE ALCOHOL DEHYDROGENASE-LIKE PROTEIN C16A3.02C"/>
    <property type="match status" value="1"/>
</dbReference>
<dbReference type="InterPro" id="IPR011032">
    <property type="entry name" value="GroES-like_sf"/>
</dbReference>
<feature type="domain" description="Enoyl reductase (ER)" evidence="1">
    <location>
        <begin position="7"/>
        <end position="314"/>
    </location>
</feature>
<dbReference type="Pfam" id="PF08240">
    <property type="entry name" value="ADH_N"/>
    <property type="match status" value="1"/>
</dbReference>
<dbReference type="Gene3D" id="3.90.180.10">
    <property type="entry name" value="Medium-chain alcohol dehydrogenases, catalytic domain"/>
    <property type="match status" value="1"/>
</dbReference>
<dbReference type="AlphaFoldDB" id="A0A1I3DN09"/>
<name>A0A1I3DN09_9SPHI</name>
<protein>
    <submittedName>
        <fullName evidence="2">NADPH:quinone reductase</fullName>
    </submittedName>
</protein>
<dbReference type="Pfam" id="PF13602">
    <property type="entry name" value="ADH_zinc_N_2"/>
    <property type="match status" value="1"/>
</dbReference>
<sequence length="322" mass="35199">MVYTQYGPPEVVRLQEIDIPMVKAGEVLIKIHATTVNRTDCGFRSANYFIVRFFSGLFKPRAKILGCEFAGEIEAVGGDVSNFKPGDRVFGYDDTHFGGHGEYKVMAASGALAMIPEGMNYIEAAPLTEGSHYALGNIRAAKVKKGDTVMVYGATGAIGSAAVQLLKHFGAYVVAVSNTKNVELVTSLGADEVIDYQTQRFAETTHRFDFVFDAVGKCSFHLCKPLLKSKGIYISTELGRNSENVWLALFTPMGGGRKVLFPLPTINQADVLMIRKLAGSGDFKPVIDRTYPLEQLVEAYQYVETGQKTGNVVITLENSDRL</sequence>
<dbReference type="PANTHER" id="PTHR44013">
    <property type="entry name" value="ZINC-TYPE ALCOHOL DEHYDROGENASE-LIKE PROTEIN C16A3.02C"/>
    <property type="match status" value="1"/>
</dbReference>
<keyword evidence="3" id="KW-1185">Reference proteome</keyword>
<dbReference type="SUPFAM" id="SSF50129">
    <property type="entry name" value="GroES-like"/>
    <property type="match status" value="1"/>
</dbReference>
<dbReference type="InterPro" id="IPR020843">
    <property type="entry name" value="ER"/>
</dbReference>
<evidence type="ECO:0000313" key="3">
    <source>
        <dbReference type="Proteomes" id="UP000198670"/>
    </source>
</evidence>
<gene>
    <name evidence="2" type="ORF">SAMN05444682_101547</name>
</gene>
<dbReference type="SUPFAM" id="SSF51735">
    <property type="entry name" value="NAD(P)-binding Rossmann-fold domains"/>
    <property type="match status" value="1"/>
</dbReference>
<accession>A0A1I3DN09</accession>
<dbReference type="SMART" id="SM00829">
    <property type="entry name" value="PKS_ER"/>
    <property type="match status" value="1"/>
</dbReference>
<dbReference type="Proteomes" id="UP000198670">
    <property type="component" value="Unassembled WGS sequence"/>
</dbReference>
<dbReference type="InterPro" id="IPR013154">
    <property type="entry name" value="ADH-like_N"/>
</dbReference>
<dbReference type="InterPro" id="IPR036291">
    <property type="entry name" value="NAD(P)-bd_dom_sf"/>
</dbReference>
<dbReference type="Gene3D" id="3.40.50.720">
    <property type="entry name" value="NAD(P)-binding Rossmann-like Domain"/>
    <property type="match status" value="1"/>
</dbReference>
<reference evidence="2 3" key="1">
    <citation type="submission" date="2016-10" db="EMBL/GenBank/DDBJ databases">
        <authorList>
            <person name="de Groot N.N."/>
        </authorList>
    </citation>
    <scope>NUCLEOTIDE SEQUENCE [LARGE SCALE GENOMIC DNA]</scope>
    <source>
        <strain evidence="2 3">RK1</strain>
    </source>
</reference>
<evidence type="ECO:0000313" key="2">
    <source>
        <dbReference type="EMBL" id="SFH87881.1"/>
    </source>
</evidence>
<dbReference type="CDD" id="cd08267">
    <property type="entry name" value="MDR1"/>
    <property type="match status" value="1"/>
</dbReference>
<dbReference type="EMBL" id="FOQO01000001">
    <property type="protein sequence ID" value="SFH87881.1"/>
    <property type="molecule type" value="Genomic_DNA"/>
</dbReference>
<dbReference type="InterPro" id="IPR052733">
    <property type="entry name" value="Chloroplast_QOR"/>
</dbReference>